<dbReference type="SMART" id="SM00028">
    <property type="entry name" value="TPR"/>
    <property type="match status" value="12"/>
</dbReference>
<comment type="caution">
    <text evidence="6">The sequence shown here is derived from an EMBL/GenBank/DDBJ whole genome shotgun (WGS) entry which is preliminary data.</text>
</comment>
<feature type="repeat" description="TPR" evidence="3">
    <location>
        <begin position="94"/>
        <end position="127"/>
    </location>
</feature>
<dbReference type="Proteomes" id="UP000289166">
    <property type="component" value="Unassembled WGS sequence"/>
</dbReference>
<evidence type="ECO:0000256" key="1">
    <source>
        <dbReference type="ARBA" id="ARBA00022737"/>
    </source>
</evidence>
<dbReference type="PANTHER" id="PTHR44943:SF8">
    <property type="entry name" value="TPR REPEAT-CONTAINING PROTEIN MJ0263"/>
    <property type="match status" value="1"/>
</dbReference>
<dbReference type="GO" id="GO:0008236">
    <property type="term" value="F:serine-type peptidase activity"/>
    <property type="evidence" value="ECO:0007669"/>
    <property type="project" value="InterPro"/>
</dbReference>
<dbReference type="PANTHER" id="PTHR44943">
    <property type="entry name" value="CELLULOSE SYNTHASE OPERON PROTEIN C"/>
    <property type="match status" value="1"/>
</dbReference>
<evidence type="ECO:0000313" key="6">
    <source>
        <dbReference type="EMBL" id="RXE59436.1"/>
    </source>
</evidence>
<dbReference type="Pfam" id="PF13432">
    <property type="entry name" value="TPR_16"/>
    <property type="match status" value="2"/>
</dbReference>
<dbReference type="Pfam" id="PF03572">
    <property type="entry name" value="Peptidase_S41"/>
    <property type="match status" value="1"/>
</dbReference>
<dbReference type="InterPro" id="IPR019734">
    <property type="entry name" value="TPR_rpt"/>
</dbReference>
<accession>A0A4Q0I561</accession>
<dbReference type="OrthoDB" id="2079738at2"/>
<dbReference type="GO" id="GO:0006508">
    <property type="term" value="P:proteolysis"/>
    <property type="evidence" value="ECO:0007669"/>
    <property type="project" value="InterPro"/>
</dbReference>
<keyword evidence="7" id="KW-1185">Reference proteome</keyword>
<feature type="repeat" description="TPR" evidence="3">
    <location>
        <begin position="230"/>
        <end position="263"/>
    </location>
</feature>
<dbReference type="Pfam" id="PF00515">
    <property type="entry name" value="TPR_1"/>
    <property type="match status" value="1"/>
</dbReference>
<organism evidence="6 7">
    <name type="scientific">Acetivibrio mesophilus</name>
    <dbReference type="NCBI Taxonomy" id="2487273"/>
    <lineage>
        <taxon>Bacteria</taxon>
        <taxon>Bacillati</taxon>
        <taxon>Bacillota</taxon>
        <taxon>Clostridia</taxon>
        <taxon>Eubacteriales</taxon>
        <taxon>Oscillospiraceae</taxon>
        <taxon>Acetivibrio</taxon>
    </lineage>
</organism>
<reference evidence="7" key="1">
    <citation type="submission" date="2018-11" db="EMBL/GenBank/DDBJ databases">
        <title>Genome sequencing of a novel mesophilic and cellulolytic organism within the genus Hungateiclostridium.</title>
        <authorList>
            <person name="Rettenmaier R."/>
            <person name="Liebl W."/>
            <person name="Zverlov V."/>
        </authorList>
    </citation>
    <scope>NUCLEOTIDE SEQUENCE [LARGE SCALE GENOMIC DNA]</scope>
    <source>
        <strain evidence="7">N2K1</strain>
    </source>
</reference>
<dbReference type="PROSITE" id="PS50005">
    <property type="entry name" value="TPR"/>
    <property type="match status" value="9"/>
</dbReference>
<dbReference type="AlphaFoldDB" id="A0A4Q0I561"/>
<dbReference type="SMART" id="SM00245">
    <property type="entry name" value="TSPc"/>
    <property type="match status" value="1"/>
</dbReference>
<keyword evidence="4" id="KW-0732">Signal</keyword>
<feature type="repeat" description="TPR" evidence="3">
    <location>
        <begin position="264"/>
        <end position="297"/>
    </location>
</feature>
<feature type="repeat" description="TPR" evidence="3">
    <location>
        <begin position="128"/>
        <end position="161"/>
    </location>
</feature>
<evidence type="ECO:0000313" key="7">
    <source>
        <dbReference type="Proteomes" id="UP000289166"/>
    </source>
</evidence>
<proteinExistence type="predicted"/>
<dbReference type="PROSITE" id="PS51257">
    <property type="entry name" value="PROKAR_LIPOPROTEIN"/>
    <property type="match status" value="1"/>
</dbReference>
<feature type="repeat" description="TPR" evidence="3">
    <location>
        <begin position="331"/>
        <end position="364"/>
    </location>
</feature>
<evidence type="ECO:0000256" key="2">
    <source>
        <dbReference type="ARBA" id="ARBA00022803"/>
    </source>
</evidence>
<dbReference type="SUPFAM" id="SSF52096">
    <property type="entry name" value="ClpP/crotonase"/>
    <property type="match status" value="1"/>
</dbReference>
<sequence>MKKHLLLFILVLSMGLFTSCNSSIKATLYFSTAESEFDSGQYEDAIEYYDKVIEINPSNEKAYLGKGLALHALRKYEKALESFDKAIEINSDMAKAYNSKGITLADLERYDESLENLKKAMELEPSNSAYQNDVAFGLNNLGEFEEAIKYAEKALELNPRNDVAYSNKGFALVALGRTDEAIKCYDKAIELNPTNTYAYHNKAQTLYDIGKIEETIDILDKLLDIDPDDLDAMTAKGDCLNHLGEFEKAIPFFNTVSKQDPTDPYAYVSKAISLYYLGKYDEAIEDCDKALRLKYDYLDAYAWKAQSLLDKGDMDGAREVCDKSLSIDDNAAAYDIKGQTYFFEYNYPEAMKHFDKAIEVDSSYEDSYLNKIYCLYQQKNYSKCIEFATSAAAIFPNCEDIPWYIGDCYSIQLEPEKAIEYYKKAHEINTENIGIITSIAWEYYSLQDYEKASEYTEKAAKISADDEGVKYLKAEIDKQKLPESERIVDFVKSNYLYYDKVMNFDALANEFKAKDEVSVDDICKFIDGIRQKDDMFTFVIHGEDYDLVKYEESISQVVSKQLESNIHYVKINSFTASVSWEFKEIIDSIENPEDKVLVIDLRDNTGGLTSSSTDILDYLLPACTTSYIVYRDGYMYSYYSDATQTKFKKILVLVNEYSASSSEILALGLKKYLNNVVIIGHPTVGKGVGQLAYEDKAKKYMIYLVSFYWNVMEENIMGKKIVPDIYVNGSSDSAYINEVKRQASK</sequence>
<dbReference type="InterPro" id="IPR029045">
    <property type="entry name" value="ClpP/crotonase-like_dom_sf"/>
</dbReference>
<feature type="signal peptide" evidence="4">
    <location>
        <begin position="1"/>
        <end position="22"/>
    </location>
</feature>
<dbReference type="Gene3D" id="1.25.40.10">
    <property type="entry name" value="Tetratricopeptide repeat domain"/>
    <property type="match status" value="4"/>
</dbReference>
<dbReference type="InterPro" id="IPR005151">
    <property type="entry name" value="Tail-specific_protease"/>
</dbReference>
<dbReference type="Pfam" id="PF14559">
    <property type="entry name" value="TPR_19"/>
    <property type="match status" value="1"/>
</dbReference>
<dbReference type="InterPro" id="IPR011990">
    <property type="entry name" value="TPR-like_helical_dom_sf"/>
</dbReference>
<feature type="repeat" description="TPR" evidence="3">
    <location>
        <begin position="162"/>
        <end position="195"/>
    </location>
</feature>
<dbReference type="PROSITE" id="PS50293">
    <property type="entry name" value="TPR_REGION"/>
    <property type="match status" value="4"/>
</dbReference>
<dbReference type="Gene3D" id="3.90.226.10">
    <property type="entry name" value="2-enoyl-CoA Hydratase, Chain A, domain 1"/>
    <property type="match status" value="1"/>
</dbReference>
<evidence type="ECO:0000259" key="5">
    <source>
        <dbReference type="SMART" id="SM00245"/>
    </source>
</evidence>
<feature type="chain" id="PRO_5039430646" evidence="4">
    <location>
        <begin position="23"/>
        <end position="745"/>
    </location>
</feature>
<protein>
    <submittedName>
        <fullName evidence="6">Tetratricopeptide repeat protein</fullName>
    </submittedName>
</protein>
<feature type="repeat" description="TPR" evidence="3">
    <location>
        <begin position="196"/>
        <end position="229"/>
    </location>
</feature>
<feature type="domain" description="Tail specific protease" evidence="5">
    <location>
        <begin position="532"/>
        <end position="728"/>
    </location>
</feature>
<dbReference type="RefSeq" id="WP_069195710.1">
    <property type="nucleotide sequence ID" value="NZ_RLII01000006.1"/>
</dbReference>
<gene>
    <name evidence="6" type="ORF">EFD62_07210</name>
</gene>
<feature type="repeat" description="TPR" evidence="3">
    <location>
        <begin position="60"/>
        <end position="93"/>
    </location>
</feature>
<dbReference type="EMBL" id="RLII01000006">
    <property type="protein sequence ID" value="RXE59436.1"/>
    <property type="molecule type" value="Genomic_DNA"/>
</dbReference>
<keyword evidence="1" id="KW-0677">Repeat</keyword>
<dbReference type="SUPFAM" id="SSF81901">
    <property type="entry name" value="HCP-like"/>
    <property type="match status" value="1"/>
</dbReference>
<dbReference type="InterPro" id="IPR051685">
    <property type="entry name" value="Ycf3/AcsC/BcsC/TPR_MFPF"/>
</dbReference>
<dbReference type="SUPFAM" id="SSF48439">
    <property type="entry name" value="Protein prenylyltransferase"/>
    <property type="match status" value="1"/>
</dbReference>
<name>A0A4Q0I561_9FIRM</name>
<feature type="repeat" description="TPR" evidence="3">
    <location>
        <begin position="26"/>
        <end position="59"/>
    </location>
</feature>
<evidence type="ECO:0000256" key="3">
    <source>
        <dbReference type="PROSITE-ProRule" id="PRU00339"/>
    </source>
</evidence>
<evidence type="ECO:0000256" key="4">
    <source>
        <dbReference type="SAM" id="SignalP"/>
    </source>
</evidence>
<keyword evidence="2 3" id="KW-0802">TPR repeat</keyword>
<dbReference type="Pfam" id="PF13181">
    <property type="entry name" value="TPR_8"/>
    <property type="match status" value="3"/>
</dbReference>